<dbReference type="GO" id="GO:0033179">
    <property type="term" value="C:proton-transporting V-type ATPase, V0 domain"/>
    <property type="evidence" value="ECO:0007669"/>
    <property type="project" value="InterPro"/>
</dbReference>
<dbReference type="GO" id="GO:0051117">
    <property type="term" value="F:ATPase binding"/>
    <property type="evidence" value="ECO:0007669"/>
    <property type="project" value="TreeGrafter"/>
</dbReference>
<comment type="function">
    <text evidence="8">Essential component of the vacuolar proton pump (V-ATPase), a multimeric enzyme that catalyzes the translocation of protons across the membranes. Required for assembly and activity of the V-ATPase.</text>
</comment>
<keyword evidence="4" id="KW-0812">Transmembrane</keyword>
<gene>
    <name evidence="9" type="ORF">NSK_006769</name>
</gene>
<evidence type="ECO:0000256" key="8">
    <source>
        <dbReference type="RuleBase" id="RU361189"/>
    </source>
</evidence>
<name>A0A4D9CU34_9STRA</name>
<reference evidence="9 10" key="1">
    <citation type="submission" date="2019-01" db="EMBL/GenBank/DDBJ databases">
        <title>Nuclear Genome Assembly of the Microalgal Biofuel strain Nannochloropsis salina CCMP1776.</title>
        <authorList>
            <person name="Hovde B."/>
        </authorList>
    </citation>
    <scope>NUCLEOTIDE SEQUENCE [LARGE SCALE GENOMIC DNA]</scope>
    <source>
        <strain evidence="9 10">CCMP1776</strain>
    </source>
</reference>
<dbReference type="GO" id="GO:0007035">
    <property type="term" value="P:vacuolar acidification"/>
    <property type="evidence" value="ECO:0007669"/>
    <property type="project" value="TreeGrafter"/>
</dbReference>
<organism evidence="9 10">
    <name type="scientific">Nannochloropsis salina CCMP1776</name>
    <dbReference type="NCBI Taxonomy" id="1027361"/>
    <lineage>
        <taxon>Eukaryota</taxon>
        <taxon>Sar</taxon>
        <taxon>Stramenopiles</taxon>
        <taxon>Ochrophyta</taxon>
        <taxon>Eustigmatophyceae</taxon>
        <taxon>Eustigmatales</taxon>
        <taxon>Monodopsidaceae</taxon>
        <taxon>Microchloropsis</taxon>
        <taxon>Microchloropsis salina</taxon>
    </lineage>
</organism>
<evidence type="ECO:0000313" key="10">
    <source>
        <dbReference type="Proteomes" id="UP000355283"/>
    </source>
</evidence>
<comment type="similarity">
    <text evidence="2 8">Belongs to the V-ATPase 116 kDa subunit family.</text>
</comment>
<evidence type="ECO:0000256" key="5">
    <source>
        <dbReference type="ARBA" id="ARBA00022989"/>
    </source>
</evidence>
<evidence type="ECO:0000256" key="3">
    <source>
        <dbReference type="ARBA" id="ARBA00022448"/>
    </source>
</evidence>
<keyword evidence="6 8" id="KW-0406">Ion transport</keyword>
<dbReference type="Pfam" id="PF01496">
    <property type="entry name" value="V_ATPase_I"/>
    <property type="match status" value="1"/>
</dbReference>
<dbReference type="GO" id="GO:0016471">
    <property type="term" value="C:vacuolar proton-transporting V-type ATPase complex"/>
    <property type="evidence" value="ECO:0007669"/>
    <property type="project" value="TreeGrafter"/>
</dbReference>
<dbReference type="EMBL" id="SDOX01000121">
    <property type="protein sequence ID" value="TFJ82104.1"/>
    <property type="molecule type" value="Genomic_DNA"/>
</dbReference>
<evidence type="ECO:0000256" key="1">
    <source>
        <dbReference type="ARBA" id="ARBA00004141"/>
    </source>
</evidence>
<accession>A0A4D9CU34</accession>
<evidence type="ECO:0000256" key="4">
    <source>
        <dbReference type="ARBA" id="ARBA00022692"/>
    </source>
</evidence>
<dbReference type="OrthoDB" id="10264220at2759"/>
<sequence length="113" mass="13032">MAKWFRSEEMEYVSLIVNEDAAHGAVNDLGMLGIIQFTDLNHEQTAFQRRYISYIKRCDELERKLRYMRTEIAKFGLDTEVPGGYQKFFGRVPGGRQGPPIRCLCARAARKQA</sequence>
<keyword evidence="3 8" id="KW-0813">Transport</keyword>
<keyword evidence="7" id="KW-0472">Membrane</keyword>
<protein>
    <recommendedName>
        <fullName evidence="8">V-type proton ATPase subunit a</fullName>
    </recommendedName>
</protein>
<keyword evidence="5" id="KW-1133">Transmembrane helix</keyword>
<dbReference type="GO" id="GO:0046961">
    <property type="term" value="F:proton-transporting ATPase activity, rotational mechanism"/>
    <property type="evidence" value="ECO:0007669"/>
    <property type="project" value="InterPro"/>
</dbReference>
<dbReference type="PANTHER" id="PTHR11629">
    <property type="entry name" value="VACUOLAR PROTON ATPASES"/>
    <property type="match status" value="1"/>
</dbReference>
<evidence type="ECO:0000313" key="9">
    <source>
        <dbReference type="EMBL" id="TFJ82104.1"/>
    </source>
</evidence>
<keyword evidence="8" id="KW-0375">Hydrogen ion transport</keyword>
<evidence type="ECO:0000256" key="2">
    <source>
        <dbReference type="ARBA" id="ARBA00009904"/>
    </source>
</evidence>
<dbReference type="PANTHER" id="PTHR11629:SF63">
    <property type="entry name" value="V-TYPE PROTON ATPASE SUBUNIT A"/>
    <property type="match status" value="1"/>
</dbReference>
<dbReference type="AlphaFoldDB" id="A0A4D9CU34"/>
<evidence type="ECO:0000256" key="7">
    <source>
        <dbReference type="ARBA" id="ARBA00023136"/>
    </source>
</evidence>
<comment type="caution">
    <text evidence="9">The sequence shown here is derived from an EMBL/GenBank/DDBJ whole genome shotgun (WGS) entry which is preliminary data.</text>
</comment>
<comment type="subcellular location">
    <subcellularLocation>
        <location evidence="1">Membrane</location>
        <topology evidence="1">Multi-pass membrane protein</topology>
    </subcellularLocation>
</comment>
<proteinExistence type="inferred from homology"/>
<dbReference type="Proteomes" id="UP000355283">
    <property type="component" value="Unassembled WGS sequence"/>
</dbReference>
<evidence type="ECO:0000256" key="6">
    <source>
        <dbReference type="ARBA" id="ARBA00023065"/>
    </source>
</evidence>
<keyword evidence="10" id="KW-1185">Reference proteome</keyword>
<dbReference type="InterPro" id="IPR002490">
    <property type="entry name" value="V-ATPase_116kDa_su"/>
</dbReference>